<comment type="caution">
    <text evidence="1">The sequence shown here is derived from an EMBL/GenBank/DDBJ whole genome shotgun (WGS) entry which is preliminary data.</text>
</comment>
<protein>
    <submittedName>
        <fullName evidence="1">Uncharacterized protein</fullName>
    </submittedName>
</protein>
<name>A0A8X6UGH1_NEPPI</name>
<sequence length="161" mass="18661">MIKSGSETVDQFEVFLEQLNEKEKTVKTEHISTTHLPTPDKSIDNKFRHLRNVQLADCYEFNNKEISILLGADYYYEVVTGRITRLSKHLDAVETLFVWSLQGRNTSSEELFTISVITKESNISKKLYKFWNLENMGIETKLSNDENADEDIMSEFEAVIL</sequence>
<dbReference type="OrthoDB" id="6505652at2759"/>
<organism evidence="1 2">
    <name type="scientific">Nephila pilipes</name>
    <name type="common">Giant wood spider</name>
    <name type="synonym">Nephila maculata</name>
    <dbReference type="NCBI Taxonomy" id="299642"/>
    <lineage>
        <taxon>Eukaryota</taxon>
        <taxon>Metazoa</taxon>
        <taxon>Ecdysozoa</taxon>
        <taxon>Arthropoda</taxon>
        <taxon>Chelicerata</taxon>
        <taxon>Arachnida</taxon>
        <taxon>Araneae</taxon>
        <taxon>Araneomorphae</taxon>
        <taxon>Entelegynae</taxon>
        <taxon>Araneoidea</taxon>
        <taxon>Nephilidae</taxon>
        <taxon>Nephila</taxon>
    </lineage>
</organism>
<evidence type="ECO:0000313" key="1">
    <source>
        <dbReference type="EMBL" id="GFU17504.1"/>
    </source>
</evidence>
<proteinExistence type="predicted"/>
<gene>
    <name evidence="1" type="primary">AVEN_211376_1</name>
    <name evidence="1" type="ORF">NPIL_61521</name>
</gene>
<reference evidence="1" key="1">
    <citation type="submission" date="2020-08" db="EMBL/GenBank/DDBJ databases">
        <title>Multicomponent nature underlies the extraordinary mechanical properties of spider dragline silk.</title>
        <authorList>
            <person name="Kono N."/>
            <person name="Nakamura H."/>
            <person name="Mori M."/>
            <person name="Yoshida Y."/>
            <person name="Ohtoshi R."/>
            <person name="Malay A.D."/>
            <person name="Moran D.A.P."/>
            <person name="Tomita M."/>
            <person name="Numata K."/>
            <person name="Arakawa K."/>
        </authorList>
    </citation>
    <scope>NUCLEOTIDE SEQUENCE</scope>
</reference>
<dbReference type="AlphaFoldDB" id="A0A8X6UGH1"/>
<dbReference type="Proteomes" id="UP000887013">
    <property type="component" value="Unassembled WGS sequence"/>
</dbReference>
<keyword evidence="2" id="KW-1185">Reference proteome</keyword>
<dbReference type="EMBL" id="BMAW01126590">
    <property type="protein sequence ID" value="GFU17504.1"/>
    <property type="molecule type" value="Genomic_DNA"/>
</dbReference>
<evidence type="ECO:0000313" key="2">
    <source>
        <dbReference type="Proteomes" id="UP000887013"/>
    </source>
</evidence>
<accession>A0A8X6UGH1</accession>